<dbReference type="InterPro" id="IPR045345">
    <property type="entry name" value="Gag_p24_C"/>
</dbReference>
<dbReference type="SUPFAM" id="SSF51283">
    <property type="entry name" value="dUTPase-like"/>
    <property type="match status" value="1"/>
</dbReference>
<feature type="compositionally biased region" description="Basic and acidic residues" evidence="3">
    <location>
        <begin position="8"/>
        <end position="26"/>
    </location>
</feature>
<dbReference type="InterPro" id="IPR001969">
    <property type="entry name" value="Aspartic_peptidase_AS"/>
</dbReference>
<evidence type="ECO:0000256" key="1">
    <source>
        <dbReference type="ARBA" id="ARBA00022670"/>
    </source>
</evidence>
<feature type="region of interest" description="Disordered" evidence="3">
    <location>
        <begin position="1"/>
        <end position="124"/>
    </location>
</feature>
<accession>A0A2I0TN63</accession>
<dbReference type="Pfam" id="PF19317">
    <property type="entry name" value="Gag_p24_C"/>
    <property type="match status" value="1"/>
</dbReference>
<dbReference type="InterPro" id="IPR021109">
    <property type="entry name" value="Peptidase_aspartic_dom_sf"/>
</dbReference>
<dbReference type="CDD" id="cd05482">
    <property type="entry name" value="HIV_retropepsin_like"/>
    <property type="match status" value="1"/>
</dbReference>
<dbReference type="PROSITE" id="PS50175">
    <property type="entry name" value="ASP_PROT_RETROV"/>
    <property type="match status" value="1"/>
</dbReference>
<keyword evidence="1" id="KW-0645">Protease</keyword>
<reference evidence="6" key="1">
    <citation type="submission" date="2017-11" db="EMBL/GenBank/DDBJ databases">
        <authorList>
            <person name="Lima N.C."/>
            <person name="Parody-Merino A.M."/>
            <person name="Battley P.F."/>
            <person name="Fidler A.E."/>
            <person name="Prosdocimi F."/>
        </authorList>
    </citation>
    <scope>NUCLEOTIDE SEQUENCE [LARGE SCALE GENOMIC DNA]</scope>
</reference>
<evidence type="ECO:0000256" key="3">
    <source>
        <dbReference type="SAM" id="MobiDB-lite"/>
    </source>
</evidence>
<dbReference type="PANTHER" id="PTHR40389:SF3">
    <property type="entry name" value="IGE-BINDING PROTEIN"/>
    <property type="match status" value="1"/>
</dbReference>
<dbReference type="CDD" id="cd07557">
    <property type="entry name" value="trimeric_dUTPase"/>
    <property type="match status" value="1"/>
</dbReference>
<dbReference type="GO" id="GO:0006508">
    <property type="term" value="P:proteolysis"/>
    <property type="evidence" value="ECO:0007669"/>
    <property type="project" value="UniProtKB-KW"/>
</dbReference>
<dbReference type="InterPro" id="IPR034170">
    <property type="entry name" value="Retropepsin-like_cat_dom"/>
</dbReference>
<dbReference type="InterPro" id="IPR036157">
    <property type="entry name" value="dUTPase-like_sf"/>
</dbReference>
<dbReference type="GO" id="GO:0016032">
    <property type="term" value="P:viral process"/>
    <property type="evidence" value="ECO:0007669"/>
    <property type="project" value="InterPro"/>
</dbReference>
<dbReference type="Gene3D" id="1.10.1200.30">
    <property type="match status" value="1"/>
</dbReference>
<evidence type="ECO:0000256" key="2">
    <source>
        <dbReference type="ARBA" id="ARBA00022801"/>
    </source>
</evidence>
<dbReference type="SUPFAM" id="SSF47943">
    <property type="entry name" value="Retrovirus capsid protein, N-terminal core domain"/>
    <property type="match status" value="1"/>
</dbReference>
<feature type="region of interest" description="Disordered" evidence="3">
    <location>
        <begin position="450"/>
        <end position="473"/>
    </location>
</feature>
<dbReference type="Gene3D" id="2.70.40.10">
    <property type="match status" value="1"/>
</dbReference>
<dbReference type="InterPro" id="IPR008916">
    <property type="entry name" value="Retrov_capsid_C"/>
</dbReference>
<feature type="domain" description="Peptidase A2" evidence="4">
    <location>
        <begin position="622"/>
        <end position="700"/>
    </location>
</feature>
<dbReference type="InterPro" id="IPR029054">
    <property type="entry name" value="dUTPase-like"/>
</dbReference>
<name>A0A2I0TN63_LIMLA</name>
<dbReference type="GO" id="GO:0004190">
    <property type="term" value="F:aspartic-type endopeptidase activity"/>
    <property type="evidence" value="ECO:0007669"/>
    <property type="project" value="InterPro"/>
</dbReference>
<dbReference type="PROSITE" id="PS00141">
    <property type="entry name" value="ASP_PROTEASE"/>
    <property type="match status" value="1"/>
</dbReference>
<reference evidence="6" key="2">
    <citation type="submission" date="2017-12" db="EMBL/GenBank/DDBJ databases">
        <title>Genome sequence of the Bar-tailed Godwit (Limosa lapponica baueri).</title>
        <authorList>
            <person name="Lima N.C.B."/>
            <person name="Parody-Merino A.M."/>
            <person name="Battley P.F."/>
            <person name="Fidler A.E."/>
            <person name="Prosdocimi F."/>
        </authorList>
    </citation>
    <scope>NUCLEOTIDE SEQUENCE [LARGE SCALE GENOMIC DNA]</scope>
</reference>
<dbReference type="Pfam" id="PF00692">
    <property type="entry name" value="dUTPase"/>
    <property type="match status" value="1"/>
</dbReference>
<feature type="compositionally biased region" description="Basic and acidic residues" evidence="3">
    <location>
        <begin position="450"/>
        <end position="467"/>
    </location>
</feature>
<organism evidence="5 6">
    <name type="scientific">Limosa lapponica baueri</name>
    <dbReference type="NCBI Taxonomy" id="1758121"/>
    <lineage>
        <taxon>Eukaryota</taxon>
        <taxon>Metazoa</taxon>
        <taxon>Chordata</taxon>
        <taxon>Craniata</taxon>
        <taxon>Vertebrata</taxon>
        <taxon>Euteleostomi</taxon>
        <taxon>Archelosauria</taxon>
        <taxon>Archosauria</taxon>
        <taxon>Dinosauria</taxon>
        <taxon>Saurischia</taxon>
        <taxon>Theropoda</taxon>
        <taxon>Coelurosauria</taxon>
        <taxon>Aves</taxon>
        <taxon>Neognathae</taxon>
        <taxon>Neoaves</taxon>
        <taxon>Charadriiformes</taxon>
        <taxon>Scolopacidae</taxon>
        <taxon>Limosa</taxon>
    </lineage>
</organism>
<dbReference type="Proteomes" id="UP000233556">
    <property type="component" value="Unassembled WGS sequence"/>
</dbReference>
<dbReference type="Gene3D" id="2.40.70.10">
    <property type="entry name" value="Acid Proteases"/>
    <property type="match status" value="1"/>
</dbReference>
<keyword evidence="6" id="KW-1185">Reference proteome</keyword>
<dbReference type="SUPFAM" id="SSF50630">
    <property type="entry name" value="Acid proteases"/>
    <property type="match status" value="1"/>
</dbReference>
<dbReference type="InterPro" id="IPR001995">
    <property type="entry name" value="Peptidase_A2_cat"/>
</dbReference>
<dbReference type="PANTHER" id="PTHR40389">
    <property type="entry name" value="ENDOGENOUS RETROVIRUS GROUP K MEMBER 24 GAG POLYPROTEIN-RELATED"/>
    <property type="match status" value="1"/>
</dbReference>
<proteinExistence type="predicted"/>
<evidence type="ECO:0000259" key="4">
    <source>
        <dbReference type="PROSITE" id="PS50175"/>
    </source>
</evidence>
<dbReference type="EMBL" id="KZ508402">
    <property type="protein sequence ID" value="PKU35261.1"/>
    <property type="molecule type" value="Genomic_DNA"/>
</dbReference>
<dbReference type="Gene3D" id="1.10.375.10">
    <property type="entry name" value="Human Immunodeficiency Virus Type 1 Capsid Protein"/>
    <property type="match status" value="1"/>
</dbReference>
<dbReference type="SUPFAM" id="SSF47353">
    <property type="entry name" value="Retrovirus capsid dimerization domain-like"/>
    <property type="match status" value="1"/>
</dbReference>
<protein>
    <submittedName>
        <fullName evidence="5">Endogenous retrovirus group k member 8 gag poly</fullName>
    </submittedName>
</protein>
<dbReference type="InterPro" id="IPR050195">
    <property type="entry name" value="Primate_lentivir_Gag_pol-like"/>
</dbReference>
<dbReference type="OrthoDB" id="9900537at2759"/>
<feature type="compositionally biased region" description="Pro residues" evidence="3">
    <location>
        <begin position="84"/>
        <end position="100"/>
    </location>
</feature>
<evidence type="ECO:0000313" key="5">
    <source>
        <dbReference type="EMBL" id="PKU35261.1"/>
    </source>
</evidence>
<gene>
    <name evidence="5" type="ORF">llap_14436</name>
</gene>
<dbReference type="InterPro" id="IPR008919">
    <property type="entry name" value="Retrov_capsid_N"/>
</dbReference>
<dbReference type="InterPro" id="IPR018061">
    <property type="entry name" value="Retropepsins"/>
</dbReference>
<dbReference type="AlphaFoldDB" id="A0A2I0TN63"/>
<dbReference type="Pfam" id="PF00607">
    <property type="entry name" value="Gag_p24"/>
    <property type="match status" value="1"/>
</dbReference>
<evidence type="ECO:0000313" key="6">
    <source>
        <dbReference type="Proteomes" id="UP000233556"/>
    </source>
</evidence>
<sequence length="713" mass="77334">MTGTVCKTVDEIRANEAPDPPEEGKDLLLNPLQNSGKAEVSGAKPEQKSNAHAEVPPQKTPVEEGLATSTDLIDLGGAACRPLPTAPPPAAPPPVYPPLPFSSDSSEPPTPPGNKSRKLSSDATDKVLQTVLRRLEELDLRVGRKDDNTPSWLVNPSTSPRTTRWSGVIRDAILEGQWETAANLDRAPPFACPVVHVNGTGKWEPHDWKILQQARTTISTYGVKSEATQQIVSWIFSADLMCPYDCRNLMRLLLTPTQYLLWESSWQQRAMNEAARRQGEGDPLRGVTAEMFVGHGRFGDLQVQLTFPANLLQRSAQLALEAFLGLPESTIPSFGTMMQGTTEKYSNFVDRLWEAVMNHPDLDDNGKQQMFKVLAFDNANKTTKQILASLPKGAGVEEMLLRAERAEAQKQSTTVAAAVQGAVREIMQPLAAVSKEYSCYESLCGKLEAERGERPRAETNKPSKRDNGFLQQHQPATRGSLGIDVETTIDVTLIDSNVQKIPSNAVGPLFHQASAIGGLLLGRSSAGIKGLIVLPGVIDADYTGRIHIMVYTVCPPLFIPKGSRIAQIVAIDNPLGYPPESDVSRGDRGFGSTGPAVCFTTKMDQRPMMSTTISQHGMSKKIMAMLDTGADVTIISRAIWPVSWSVELPTSSIAGVGGQSTSYISKQPIHLQFPEGQQVSLKVYVLPLPGTLEALIGRDVLSQIGAVLTTSHF</sequence>
<dbReference type="Pfam" id="PF00077">
    <property type="entry name" value="RVP"/>
    <property type="match status" value="1"/>
</dbReference>
<dbReference type="InterPro" id="IPR033704">
    <property type="entry name" value="dUTPase_trimeric"/>
</dbReference>
<keyword evidence="2" id="KW-0378">Hydrolase</keyword>